<sequence length="262" mass="27920">MKAVLARLCLALCAALALQPAAADPGDLVDVDMVDGWTAPDGTVMAGIRIRVAEGWKTYWRSPGDVGVPPRFDWRGSQNLKSVRIHWPRPEIFETFGQRTLGYSGEVVLPVELVPADPSRPVKARGKAELGLCRDICVAVSESYADSDLAAPEAIRRAMAAQPDRTRIRSASCAVAPIKDGMRVTADLGLPSQGGAEIAVMELDGGDVWVSEPQVSRRGDSLRATADLVPPEAAPFLLDRSRLRITVLGRDGAAETLGCPAG</sequence>
<dbReference type="Proteomes" id="UP000609121">
    <property type="component" value="Unassembled WGS sequence"/>
</dbReference>
<keyword evidence="1" id="KW-0732">Signal</keyword>
<evidence type="ECO:0000313" key="3">
    <source>
        <dbReference type="EMBL" id="MBE3638078.1"/>
    </source>
</evidence>
<keyword evidence="4" id="KW-1185">Reference proteome</keyword>
<proteinExistence type="predicted"/>
<feature type="chain" id="PRO_5035309345" description="Thiol:disulfide interchange protein DsbD N-terminal domain-containing protein" evidence="1">
    <location>
        <begin position="24"/>
        <end position="262"/>
    </location>
</feature>
<gene>
    <name evidence="3" type="ORF">ICN82_07660</name>
</gene>
<evidence type="ECO:0000259" key="2">
    <source>
        <dbReference type="Pfam" id="PF11412"/>
    </source>
</evidence>
<dbReference type="AlphaFoldDB" id="A0A8J6YYH8"/>
<protein>
    <recommendedName>
        <fullName evidence="2">Thiol:disulfide interchange protein DsbD N-terminal domain-containing protein</fullName>
    </recommendedName>
</protein>
<feature type="signal peptide" evidence="1">
    <location>
        <begin position="1"/>
        <end position="23"/>
    </location>
</feature>
<dbReference type="InterPro" id="IPR028250">
    <property type="entry name" value="DsbDN"/>
</dbReference>
<name>A0A8J6YYH8_9RHOB</name>
<feature type="domain" description="Thiol:disulfide interchange protein DsbD N-terminal" evidence="2">
    <location>
        <begin position="38"/>
        <end position="144"/>
    </location>
</feature>
<evidence type="ECO:0000313" key="4">
    <source>
        <dbReference type="Proteomes" id="UP000609121"/>
    </source>
</evidence>
<dbReference type="Pfam" id="PF11412">
    <property type="entry name" value="DsbD_N"/>
    <property type="match status" value="1"/>
</dbReference>
<comment type="caution">
    <text evidence="3">The sequence shown here is derived from an EMBL/GenBank/DDBJ whole genome shotgun (WGS) entry which is preliminary data.</text>
</comment>
<accession>A0A8J6YYH8</accession>
<dbReference type="RefSeq" id="WP_193181400.1">
    <property type="nucleotide sequence ID" value="NZ_JACVXA010000015.1"/>
</dbReference>
<reference evidence="3" key="1">
    <citation type="submission" date="2020-09" db="EMBL/GenBank/DDBJ databases">
        <title>A novel bacterium of genus Mangrovicoccus, isolated from South China Sea.</title>
        <authorList>
            <person name="Huang H."/>
            <person name="Mo K."/>
            <person name="Hu Y."/>
        </authorList>
    </citation>
    <scope>NUCLEOTIDE SEQUENCE</scope>
    <source>
        <strain evidence="3">HB182678</strain>
    </source>
</reference>
<organism evidence="3 4">
    <name type="scientific">Mangrovicoccus algicola</name>
    <dbReference type="NCBI Taxonomy" id="2771008"/>
    <lineage>
        <taxon>Bacteria</taxon>
        <taxon>Pseudomonadati</taxon>
        <taxon>Pseudomonadota</taxon>
        <taxon>Alphaproteobacteria</taxon>
        <taxon>Rhodobacterales</taxon>
        <taxon>Paracoccaceae</taxon>
        <taxon>Mangrovicoccus</taxon>
    </lineage>
</organism>
<dbReference type="EMBL" id="JACVXA010000015">
    <property type="protein sequence ID" value="MBE3638078.1"/>
    <property type="molecule type" value="Genomic_DNA"/>
</dbReference>
<evidence type="ECO:0000256" key="1">
    <source>
        <dbReference type="SAM" id="SignalP"/>
    </source>
</evidence>